<feature type="transmembrane region" description="Helical" evidence="2">
    <location>
        <begin position="6"/>
        <end position="26"/>
    </location>
</feature>
<evidence type="ECO:0000256" key="1">
    <source>
        <dbReference type="ARBA" id="ARBA00022679"/>
    </source>
</evidence>
<dbReference type="PANTHER" id="PTHR42755:SF1">
    <property type="entry name" value="3-DEOXY-D-MANNO-OCTULOSONIC ACID TRANSFERASE, MITOCHONDRIAL-RELATED"/>
    <property type="match status" value="1"/>
</dbReference>
<evidence type="ECO:0000256" key="2">
    <source>
        <dbReference type="SAM" id="Phobius"/>
    </source>
</evidence>
<protein>
    <recommendedName>
        <fullName evidence="3">3-deoxy-D-manno-octulosonic-acid transferase N-terminal domain-containing protein</fullName>
    </recommendedName>
</protein>
<dbReference type="AlphaFoldDB" id="A0A381V432"/>
<reference evidence="4" key="1">
    <citation type="submission" date="2018-05" db="EMBL/GenBank/DDBJ databases">
        <authorList>
            <person name="Lanie J.A."/>
            <person name="Ng W.-L."/>
            <person name="Kazmierczak K.M."/>
            <person name="Andrzejewski T.M."/>
            <person name="Davidsen T.M."/>
            <person name="Wayne K.J."/>
            <person name="Tettelin H."/>
            <person name="Glass J.I."/>
            <person name="Rusch D."/>
            <person name="Podicherti R."/>
            <person name="Tsui H.-C.T."/>
            <person name="Winkler M.E."/>
        </authorList>
    </citation>
    <scope>NUCLEOTIDE SEQUENCE</scope>
</reference>
<sequence>VAILLDLGYLLAAIAALPWIICRLVLYGVQGGFLQRFGAGLNEGLRGSIWLHGSSAGEISLLKPLVQFLERDFPDTPLLISAYSSTGHATANKLFPKHRVVFFPYDFSAVVFRFLRHFNPILVVIMESEFWPNFLLVSQSLGIPVAVLNGKMSPKSYRLHDWTRFISSILQNVPLIAVQTKDHKKRLQRLGVPEHRVHVTGNMKYDLAQPQLNLKRTKNLREKLGYESNDVVIIGGSLHKGEDDVLIEAYKRLPDRTVSSSLIIVPRYPAEATRFQQRAQAGGCRVILKTEVDGGGRPLGSKGILIVDTVGELSDLYALADIAFIGGSLFYRGGNKGGHNLMEPAILGLPILFGPYNISFKETVDALLDANAGLMVCDAIELSNALGSLLGNSENRRKMGARAYEVIMNHQGATERNYTLLLSLLKMET</sequence>
<feature type="domain" description="3-deoxy-D-manno-octulosonic-acid transferase N-terminal" evidence="3">
    <location>
        <begin position="34"/>
        <end position="206"/>
    </location>
</feature>
<dbReference type="Pfam" id="PF04413">
    <property type="entry name" value="Glycos_transf_N"/>
    <property type="match status" value="1"/>
</dbReference>
<accession>A0A381V432</accession>
<dbReference type="InterPro" id="IPR007507">
    <property type="entry name" value="Glycos_transf_N"/>
</dbReference>
<keyword evidence="1" id="KW-0808">Transferase</keyword>
<dbReference type="PANTHER" id="PTHR42755">
    <property type="entry name" value="3-DEOXY-MANNO-OCTULOSONATE CYTIDYLYLTRANSFERASE"/>
    <property type="match status" value="1"/>
</dbReference>
<name>A0A381V432_9ZZZZ</name>
<dbReference type="GO" id="GO:0016740">
    <property type="term" value="F:transferase activity"/>
    <property type="evidence" value="ECO:0007669"/>
    <property type="project" value="UniProtKB-KW"/>
</dbReference>
<dbReference type="SUPFAM" id="SSF53756">
    <property type="entry name" value="UDP-Glycosyltransferase/glycogen phosphorylase"/>
    <property type="match status" value="1"/>
</dbReference>
<dbReference type="InterPro" id="IPR038107">
    <property type="entry name" value="Glycos_transf_N_sf"/>
</dbReference>
<dbReference type="EMBL" id="UINC01007802">
    <property type="protein sequence ID" value="SVA35150.1"/>
    <property type="molecule type" value="Genomic_DNA"/>
</dbReference>
<keyword evidence="2" id="KW-0812">Transmembrane</keyword>
<keyword evidence="2" id="KW-1133">Transmembrane helix</keyword>
<proteinExistence type="predicted"/>
<feature type="non-terminal residue" evidence="4">
    <location>
        <position position="1"/>
    </location>
</feature>
<dbReference type="InterPro" id="IPR039901">
    <property type="entry name" value="Kdotransferase"/>
</dbReference>
<keyword evidence="2" id="KW-0472">Membrane</keyword>
<dbReference type="GO" id="GO:0009245">
    <property type="term" value="P:lipid A biosynthetic process"/>
    <property type="evidence" value="ECO:0007669"/>
    <property type="project" value="TreeGrafter"/>
</dbReference>
<dbReference type="GO" id="GO:0005886">
    <property type="term" value="C:plasma membrane"/>
    <property type="evidence" value="ECO:0007669"/>
    <property type="project" value="TreeGrafter"/>
</dbReference>
<dbReference type="Gene3D" id="3.40.50.2000">
    <property type="entry name" value="Glycogen Phosphorylase B"/>
    <property type="match status" value="1"/>
</dbReference>
<organism evidence="4">
    <name type="scientific">marine metagenome</name>
    <dbReference type="NCBI Taxonomy" id="408172"/>
    <lineage>
        <taxon>unclassified sequences</taxon>
        <taxon>metagenomes</taxon>
        <taxon>ecological metagenomes</taxon>
    </lineage>
</organism>
<evidence type="ECO:0000313" key="4">
    <source>
        <dbReference type="EMBL" id="SVA35150.1"/>
    </source>
</evidence>
<gene>
    <name evidence="4" type="ORF">METZ01_LOCUS88004</name>
</gene>
<dbReference type="Gene3D" id="3.40.50.11720">
    <property type="entry name" value="3-Deoxy-D-manno-octulosonic-acid transferase, N-terminal domain"/>
    <property type="match status" value="1"/>
</dbReference>
<evidence type="ECO:0000259" key="3">
    <source>
        <dbReference type="Pfam" id="PF04413"/>
    </source>
</evidence>